<dbReference type="InterPro" id="IPR037158">
    <property type="entry name" value="Thr_synth_N_sf"/>
</dbReference>
<proteinExistence type="inferred from homology"/>
<evidence type="ECO:0000256" key="5">
    <source>
        <dbReference type="PIRSR" id="PIRSR604450-51"/>
    </source>
</evidence>
<comment type="similarity">
    <text evidence="2">Belongs to the threonine synthase family.</text>
</comment>
<feature type="modified residue" description="N6-(pyridoxal phosphate)lysine" evidence="5">
    <location>
        <position position="118"/>
    </location>
</feature>
<evidence type="ECO:0000313" key="8">
    <source>
        <dbReference type="EMBL" id="RNL37979.1"/>
    </source>
</evidence>
<evidence type="ECO:0000256" key="4">
    <source>
        <dbReference type="NCBIfam" id="TIGR00260"/>
    </source>
</evidence>
<evidence type="ECO:0000256" key="2">
    <source>
        <dbReference type="ARBA" id="ARBA00005517"/>
    </source>
</evidence>
<comment type="caution">
    <text evidence="8">The sequence shown here is derived from an EMBL/GenBank/DDBJ whole genome shotgun (WGS) entry which is preliminary data.</text>
</comment>
<dbReference type="Gene3D" id="3.90.1380.10">
    <property type="entry name" value="Threonine synthase, N-terminal domain"/>
    <property type="match status" value="1"/>
</dbReference>
<dbReference type="InterPro" id="IPR001926">
    <property type="entry name" value="TrpB-like_PALP"/>
</dbReference>
<dbReference type="InterPro" id="IPR004450">
    <property type="entry name" value="Thr_synthase-like"/>
</dbReference>
<accession>A0A3N0ATW6</accession>
<dbReference type="PANTHER" id="PTHR43515">
    <property type="entry name" value="THREONINE SYNTHASE-LIKE 1"/>
    <property type="match status" value="1"/>
</dbReference>
<dbReference type="InterPro" id="IPR029144">
    <property type="entry name" value="Thr_synth_N"/>
</dbReference>
<dbReference type="EC" id="4.2.3.1" evidence="4"/>
<dbReference type="Pfam" id="PF00291">
    <property type="entry name" value="PALP"/>
    <property type="match status" value="1"/>
</dbReference>
<dbReference type="Pfam" id="PF24857">
    <property type="entry name" value="THR4_C"/>
    <property type="match status" value="1"/>
</dbReference>
<evidence type="ECO:0000259" key="7">
    <source>
        <dbReference type="Pfam" id="PF14821"/>
    </source>
</evidence>
<dbReference type="Gene3D" id="3.40.50.1100">
    <property type="match status" value="2"/>
</dbReference>
<evidence type="ECO:0000259" key="6">
    <source>
        <dbReference type="Pfam" id="PF00291"/>
    </source>
</evidence>
<feature type="domain" description="Tryptophan synthase beta chain-like PALP" evidence="6">
    <location>
        <begin position="105"/>
        <end position="348"/>
    </location>
</feature>
<dbReference type="Proteomes" id="UP000269591">
    <property type="component" value="Unassembled WGS sequence"/>
</dbReference>
<dbReference type="GO" id="GO:0004795">
    <property type="term" value="F:threonine synthase activity"/>
    <property type="evidence" value="ECO:0007669"/>
    <property type="project" value="UniProtKB-UniRule"/>
</dbReference>
<dbReference type="EMBL" id="QIBX01000021">
    <property type="protein sequence ID" value="RNL37979.1"/>
    <property type="molecule type" value="Genomic_DNA"/>
</dbReference>
<evidence type="ECO:0000256" key="1">
    <source>
        <dbReference type="ARBA" id="ARBA00001933"/>
    </source>
</evidence>
<comment type="cofactor">
    <cofactor evidence="1 5">
        <name>pyridoxal 5'-phosphate</name>
        <dbReference type="ChEBI" id="CHEBI:597326"/>
    </cofactor>
</comment>
<dbReference type="Pfam" id="PF14821">
    <property type="entry name" value="Thr_synth_N"/>
    <property type="match status" value="1"/>
</dbReference>
<dbReference type="PANTHER" id="PTHR43515:SF1">
    <property type="entry name" value="THREONINE SYNTHASE-LIKE 1"/>
    <property type="match status" value="1"/>
</dbReference>
<name>A0A3N0ATW6_9ACTN</name>
<organism evidence="8 9">
    <name type="scientific">Slackia equolifaciens</name>
    <dbReference type="NCBI Taxonomy" id="498718"/>
    <lineage>
        <taxon>Bacteria</taxon>
        <taxon>Bacillati</taxon>
        <taxon>Actinomycetota</taxon>
        <taxon>Coriobacteriia</taxon>
        <taxon>Eggerthellales</taxon>
        <taxon>Eggerthellaceae</taxon>
        <taxon>Slackia</taxon>
    </lineage>
</organism>
<sequence>MASNYHSTRSREHAVTAKRAILDGLAPDGGLYVTDALDESRINLGELIAARREGTYLDVACTVLGALLDDYTPEEMRACVQGAYGSWPSGTANVTPVVGLGGGEWVLELFRGPTSAFKDVALQMLPRLMSCAAAGSDERIMILTATSGDTGKAALDGFADVPGIGICVFYPQGGTSEIQRLQMVTQAGRNVAVAAVRGNFDDAQSTVKRIFGNKELAERLATRGITLSSANSINVGRLAPQVAYYFDAYAQLVIADSIALGDELDFCVPTGNFGDVLAGYYAKRMGLPVRKLIVASNANNVLTDFLTTGVYDRNRPFHKTISPSMDILISSNLERLLYYESDGDCELVARLMADLANEGRYQVPPELLARIQETFACGCATDDEARDAINGVLHERNYLMDPHTAVAWHVSQSTSRAEGVQRVVLSTASPYKFCRDVCEAVGTIDTPQGSDFACMHAIEDEMRRLGVGMNLEEAPAPLAELEGAAVRFTDVLDAGQMIDYVERKTGELL</sequence>
<dbReference type="SUPFAM" id="SSF53686">
    <property type="entry name" value="Tryptophan synthase beta subunit-like PLP-dependent enzymes"/>
    <property type="match status" value="1"/>
</dbReference>
<gene>
    <name evidence="8" type="ORF">DMP06_09810</name>
</gene>
<evidence type="ECO:0000256" key="3">
    <source>
        <dbReference type="ARBA" id="ARBA00022898"/>
    </source>
</evidence>
<dbReference type="GO" id="GO:0005737">
    <property type="term" value="C:cytoplasm"/>
    <property type="evidence" value="ECO:0007669"/>
    <property type="project" value="TreeGrafter"/>
</dbReference>
<dbReference type="RefSeq" id="WP_123209558.1">
    <property type="nucleotide sequence ID" value="NZ_JBHTHO010000019.1"/>
</dbReference>
<dbReference type="NCBIfam" id="TIGR00260">
    <property type="entry name" value="thrC"/>
    <property type="match status" value="1"/>
</dbReference>
<protein>
    <recommendedName>
        <fullName evidence="4">Threonine synthase</fullName>
        <ecNumber evidence="4">4.2.3.1</ecNumber>
    </recommendedName>
</protein>
<dbReference type="OrthoDB" id="9778118at2"/>
<dbReference type="AlphaFoldDB" id="A0A3N0ATW6"/>
<dbReference type="GO" id="GO:0009088">
    <property type="term" value="P:threonine biosynthetic process"/>
    <property type="evidence" value="ECO:0007669"/>
    <property type="project" value="UniProtKB-UniRule"/>
</dbReference>
<dbReference type="InterPro" id="IPR036052">
    <property type="entry name" value="TrpB-like_PALP_sf"/>
</dbReference>
<keyword evidence="3 5" id="KW-0663">Pyridoxal phosphate</keyword>
<evidence type="ECO:0000313" key="9">
    <source>
        <dbReference type="Proteomes" id="UP000269591"/>
    </source>
</evidence>
<reference evidence="9" key="1">
    <citation type="submission" date="2018-05" db="EMBL/GenBank/DDBJ databases">
        <title>Genome Sequencing of selected type strains of the family Eggerthellaceae.</title>
        <authorList>
            <person name="Danylec N."/>
            <person name="Stoll D.A."/>
            <person name="Doetsch A."/>
            <person name="Huch M."/>
        </authorList>
    </citation>
    <scope>NUCLEOTIDE SEQUENCE [LARGE SCALE GENOMIC DNA]</scope>
    <source>
        <strain evidence="9">DSM 24851</strain>
    </source>
</reference>
<dbReference type="CDD" id="cd01560">
    <property type="entry name" value="Thr-synth_2"/>
    <property type="match status" value="1"/>
</dbReference>
<feature type="domain" description="Threonine synthase N-terminal" evidence="7">
    <location>
        <begin position="4"/>
        <end position="84"/>
    </location>
</feature>
<keyword evidence="9" id="KW-1185">Reference proteome</keyword>